<name>A0A170QC53_9ZZZZ</name>
<dbReference type="EMBL" id="FAXC01000113">
    <property type="protein sequence ID" value="CUV08707.1"/>
    <property type="molecule type" value="Genomic_DNA"/>
</dbReference>
<keyword evidence="2" id="KW-0479">Metal-binding</keyword>
<dbReference type="GO" id="GO:0051537">
    <property type="term" value="F:2 iron, 2 sulfur cluster binding"/>
    <property type="evidence" value="ECO:0007669"/>
    <property type="project" value="UniProtKB-KW"/>
</dbReference>
<dbReference type="PROSITE" id="PS51296">
    <property type="entry name" value="RIESKE"/>
    <property type="match status" value="1"/>
</dbReference>
<organism evidence="7">
    <name type="scientific">hydrothermal vent metagenome</name>
    <dbReference type="NCBI Taxonomy" id="652676"/>
    <lineage>
        <taxon>unclassified sequences</taxon>
        <taxon>metagenomes</taxon>
        <taxon>ecological metagenomes</taxon>
    </lineage>
</organism>
<keyword evidence="1" id="KW-0001">2Fe-2S</keyword>
<gene>
    <name evidence="7" type="ORF">MGWOODY_Mmi2293</name>
</gene>
<proteinExistence type="predicted"/>
<dbReference type="InterPro" id="IPR017941">
    <property type="entry name" value="Rieske_2Fe-2S"/>
</dbReference>
<reference evidence="7" key="1">
    <citation type="submission" date="2015-10" db="EMBL/GenBank/DDBJ databases">
        <authorList>
            <person name="Gilbert D.G."/>
        </authorList>
    </citation>
    <scope>NUCLEOTIDE SEQUENCE</scope>
</reference>
<dbReference type="Gene3D" id="2.102.10.10">
    <property type="entry name" value="Rieske [2Fe-2S] iron-sulphur domain"/>
    <property type="match status" value="1"/>
</dbReference>
<keyword evidence="5" id="KW-0411">Iron-sulfur</keyword>
<protein>
    <submittedName>
        <fullName evidence="7">Glutamate synthase family protein (GltB)</fullName>
    </submittedName>
</protein>
<evidence type="ECO:0000256" key="5">
    <source>
        <dbReference type="ARBA" id="ARBA00023014"/>
    </source>
</evidence>
<evidence type="ECO:0000259" key="6">
    <source>
        <dbReference type="PROSITE" id="PS51296"/>
    </source>
</evidence>
<evidence type="ECO:0000256" key="2">
    <source>
        <dbReference type="ARBA" id="ARBA00022723"/>
    </source>
</evidence>
<dbReference type="PANTHER" id="PTHR21266">
    <property type="entry name" value="IRON-SULFUR DOMAIN CONTAINING PROTEIN"/>
    <property type="match status" value="1"/>
</dbReference>
<dbReference type="Pfam" id="PF00355">
    <property type="entry name" value="Rieske"/>
    <property type="match status" value="1"/>
</dbReference>
<dbReference type="PANTHER" id="PTHR21266:SF60">
    <property type="entry name" value="3-KETOSTEROID-9-ALPHA-MONOOXYGENASE, OXYGENASE COMPONENT"/>
    <property type="match status" value="1"/>
</dbReference>
<keyword evidence="3" id="KW-0560">Oxidoreductase</keyword>
<evidence type="ECO:0000256" key="4">
    <source>
        <dbReference type="ARBA" id="ARBA00023004"/>
    </source>
</evidence>
<evidence type="ECO:0000256" key="1">
    <source>
        <dbReference type="ARBA" id="ARBA00022714"/>
    </source>
</evidence>
<dbReference type="InterPro" id="IPR050584">
    <property type="entry name" value="Cholesterol_7-desaturase"/>
</dbReference>
<feature type="domain" description="Rieske" evidence="6">
    <location>
        <begin position="1"/>
        <end position="78"/>
    </location>
</feature>
<dbReference type="AlphaFoldDB" id="A0A170QC53"/>
<accession>A0A170QC53</accession>
<dbReference type="InterPro" id="IPR036922">
    <property type="entry name" value="Rieske_2Fe-2S_sf"/>
</dbReference>
<sequence>MVDDQPIALFNIGGKILAWDNRCPHRGASLADGNISEDVIQCKLHLWEFDTRTECAIANPTIKVRSYPVKLQDDIVYIDVPAVSDKT</sequence>
<dbReference type="GO" id="GO:0046872">
    <property type="term" value="F:metal ion binding"/>
    <property type="evidence" value="ECO:0007669"/>
    <property type="project" value="UniProtKB-KW"/>
</dbReference>
<dbReference type="GO" id="GO:0016491">
    <property type="term" value="F:oxidoreductase activity"/>
    <property type="evidence" value="ECO:0007669"/>
    <property type="project" value="UniProtKB-KW"/>
</dbReference>
<evidence type="ECO:0000256" key="3">
    <source>
        <dbReference type="ARBA" id="ARBA00023002"/>
    </source>
</evidence>
<dbReference type="SUPFAM" id="SSF50022">
    <property type="entry name" value="ISP domain"/>
    <property type="match status" value="1"/>
</dbReference>
<evidence type="ECO:0000313" key="7">
    <source>
        <dbReference type="EMBL" id="CUV08707.1"/>
    </source>
</evidence>
<keyword evidence="4" id="KW-0408">Iron</keyword>